<proteinExistence type="predicted"/>
<evidence type="ECO:0000256" key="1">
    <source>
        <dbReference type="SAM" id="MobiDB-lite"/>
    </source>
</evidence>
<dbReference type="Proteomes" id="UP000280104">
    <property type="component" value="Chromosome II"/>
</dbReference>
<dbReference type="AlphaFoldDB" id="A0A7H4LGL5"/>
<feature type="compositionally biased region" description="Polar residues" evidence="1">
    <location>
        <begin position="126"/>
        <end position="138"/>
    </location>
</feature>
<gene>
    <name evidence="2" type="ORF">CAMPLR22A2D_LOCUS2363</name>
</gene>
<protein>
    <submittedName>
        <fullName evidence="2">Uncharacterized protein</fullName>
    </submittedName>
</protein>
<reference evidence="2 3" key="1">
    <citation type="submission" date="2018-05" db="EMBL/GenBank/DDBJ databases">
        <authorList>
            <person name="Thind KAUR A."/>
        </authorList>
    </citation>
    <scope>NUCLEOTIDE SEQUENCE [LARGE SCALE GENOMIC DNA]</scope>
</reference>
<evidence type="ECO:0000313" key="3">
    <source>
        <dbReference type="Proteomes" id="UP000280104"/>
    </source>
</evidence>
<dbReference type="EMBL" id="LS480641">
    <property type="protein sequence ID" value="SPT17753.1"/>
    <property type="molecule type" value="Genomic_DNA"/>
</dbReference>
<accession>A0A7H4LGL5</accession>
<feature type="compositionally biased region" description="Basic residues" evidence="1">
    <location>
        <begin position="459"/>
        <end position="469"/>
    </location>
</feature>
<feature type="region of interest" description="Disordered" evidence="1">
    <location>
        <begin position="118"/>
        <end position="150"/>
    </location>
</feature>
<name>A0A7H4LGL5_WHEAT</name>
<feature type="region of interest" description="Disordered" evidence="1">
    <location>
        <begin position="447"/>
        <end position="481"/>
    </location>
</feature>
<organism evidence="2 3">
    <name type="scientific">Triticum aestivum</name>
    <name type="common">Wheat</name>
    <dbReference type="NCBI Taxonomy" id="4565"/>
    <lineage>
        <taxon>Eukaryota</taxon>
        <taxon>Viridiplantae</taxon>
        <taxon>Streptophyta</taxon>
        <taxon>Embryophyta</taxon>
        <taxon>Tracheophyta</taxon>
        <taxon>Spermatophyta</taxon>
        <taxon>Magnoliopsida</taxon>
        <taxon>Liliopsida</taxon>
        <taxon>Poales</taxon>
        <taxon>Poaceae</taxon>
        <taxon>BOP clade</taxon>
        <taxon>Pooideae</taxon>
        <taxon>Triticodae</taxon>
        <taxon>Triticeae</taxon>
        <taxon>Triticinae</taxon>
        <taxon>Triticum</taxon>
    </lineage>
</organism>
<evidence type="ECO:0000313" key="2">
    <source>
        <dbReference type="EMBL" id="SPT17753.1"/>
    </source>
</evidence>
<sequence length="481" mass="55323">MSDVVKFIFYYGPGTVQTTEMGADLGEFTHIEVPMNAPQTWSVGQLKEWIAASLGLDTETHTVGVHALWTRSSSIMYFYLRPIERDSDWVRWLQGCERMGCNPIALGLPIVKEVTAHEGEGGYDPGQNSGGRQLSMSNAGDDGYEKGQSNQKFRAPLSAEQITWSLEAYLMWLFGKVMFTQNHVTTISALYIPMALEIASAQTADQRRFASDRTRKAYTTLNEQFDAYTGVIWEPYMEAAIHARYPGGMSVLCTRDRHYWMTKSKIIFDVFVEEMAQQRAMRKFGLLQLELPPPTENSMPAHIHRTRKGMTRTTAEWVVRLEPYVREWETANTHLWHENHNFDLNEFNLYLRCYMTGTRLRIVEHSHPEEIPDPTPSDMYPSYDTSGSRQYAATLTHELYDDVTTFGRSLSSGPLLHHRPVLQPFLERMQDKIRAVYEAITCTRRSDVVQHQQQQPRPSVHRHQPRPRLAHQPTTRPPPPE</sequence>